<dbReference type="EMBL" id="FQVH01000057">
    <property type="protein sequence ID" value="SHF87808.1"/>
    <property type="molecule type" value="Genomic_DNA"/>
</dbReference>
<feature type="domain" description="Actin homologue MreB-like C-terminal" evidence="2">
    <location>
        <begin position="185"/>
        <end position="308"/>
    </location>
</feature>
<evidence type="ECO:0000259" key="2">
    <source>
        <dbReference type="Pfam" id="PF21522"/>
    </source>
</evidence>
<dbReference type="SUPFAM" id="SSF53067">
    <property type="entry name" value="Actin-like ATPase domain"/>
    <property type="match status" value="2"/>
</dbReference>
<reference evidence="3 4" key="1">
    <citation type="submission" date="2016-11" db="EMBL/GenBank/DDBJ databases">
        <authorList>
            <person name="Jaros S."/>
            <person name="Januszkiewicz K."/>
            <person name="Wedrychowicz H."/>
        </authorList>
    </citation>
    <scope>NUCLEOTIDE SEQUENCE [LARGE SCALE GENOMIC DNA]</scope>
    <source>
        <strain evidence="3 4">DSM 17918</strain>
    </source>
</reference>
<dbReference type="Pfam" id="PF21522">
    <property type="entry name" value="MreB-like_C"/>
    <property type="match status" value="1"/>
</dbReference>
<organism evidence="3 4">
    <name type="scientific">Caldanaerobius fijiensis DSM 17918</name>
    <dbReference type="NCBI Taxonomy" id="1121256"/>
    <lineage>
        <taxon>Bacteria</taxon>
        <taxon>Bacillati</taxon>
        <taxon>Bacillota</taxon>
        <taxon>Clostridia</taxon>
        <taxon>Thermoanaerobacterales</taxon>
        <taxon>Thermoanaerobacteraceae</taxon>
        <taxon>Caldanaerobius</taxon>
    </lineage>
</organism>
<name>A0A1M5F8U7_9THEO</name>
<keyword evidence="4" id="KW-1185">Reference proteome</keyword>
<dbReference type="RefSeq" id="WP_073346503.1">
    <property type="nucleotide sequence ID" value="NZ_FQVH01000057.1"/>
</dbReference>
<dbReference type="CDD" id="cd24025">
    <property type="entry name" value="ASKHA_NBD_ParM_pCBH-like"/>
    <property type="match status" value="1"/>
</dbReference>
<dbReference type="InterPro" id="IPR049067">
    <property type="entry name" value="MreB-like_C"/>
</dbReference>
<evidence type="ECO:0000313" key="3">
    <source>
        <dbReference type="EMBL" id="SHF87808.1"/>
    </source>
</evidence>
<dbReference type="Gene3D" id="3.30.420.40">
    <property type="match status" value="2"/>
</dbReference>
<dbReference type="AlphaFoldDB" id="A0A1M5F8U7"/>
<feature type="domain" description="Actin-like protein N-terminal" evidence="1">
    <location>
        <begin position="5"/>
        <end position="163"/>
    </location>
</feature>
<dbReference type="Pfam" id="PF17989">
    <property type="entry name" value="ALP_N"/>
    <property type="match status" value="1"/>
</dbReference>
<dbReference type="STRING" id="1121256.SAMN02746089_02704"/>
<dbReference type="Proteomes" id="UP000184088">
    <property type="component" value="Unassembled WGS sequence"/>
</dbReference>
<dbReference type="InterPro" id="IPR043129">
    <property type="entry name" value="ATPase_NBD"/>
</dbReference>
<gene>
    <name evidence="3" type="ORF">SAMN02746089_02704</name>
</gene>
<proteinExistence type="predicted"/>
<evidence type="ECO:0000313" key="4">
    <source>
        <dbReference type="Proteomes" id="UP000184088"/>
    </source>
</evidence>
<sequence length="340" mass="38343">MFKIGLDLGYGYVKGINEKGKRVIFPSLVSMGHDRSLSKLFQNSANIMDNLHVSISDGRETQEYFVGELARNESKTASFVFDENKINHPNTRVLLATACALLMPDDDSPVHIVTGLPLEQYMHGKEEFLEMLKSFKAIVSIADINRSWIVKFDKVTLFPQAAGAVYYSMWDNISRYLAEGGYIGLIDIGFKTTDYIVFKLGKKILLQNEMSNTINTGMSDLYDIVGQLFSKKTGVMPDTRVAMEIVENGGIMHYGKKVDMSKEIQMAKEEVARIIKNRIKMSWSDEMSMFNTVFLAGGGAKELEEHLMDIYPRTVLVNDPQMANARGFLKVAEIQEKNEK</sequence>
<dbReference type="OrthoDB" id="5412507at2"/>
<protein>
    <submittedName>
        <fullName evidence="3">Plasmid segregation actin-type ATPase ParM</fullName>
    </submittedName>
</protein>
<dbReference type="InterPro" id="IPR040607">
    <property type="entry name" value="ALP_N"/>
</dbReference>
<accession>A0A1M5F8U7</accession>
<evidence type="ECO:0000259" key="1">
    <source>
        <dbReference type="Pfam" id="PF17989"/>
    </source>
</evidence>